<proteinExistence type="inferred from homology"/>
<keyword evidence="4" id="KW-0732">Signal</keyword>
<accession>A0AAQ3TUQ6</accession>
<protein>
    <recommendedName>
        <fullName evidence="7">GDSL esterase/lipase</fullName>
    </recommendedName>
</protein>
<evidence type="ECO:0000256" key="2">
    <source>
        <dbReference type="ARBA" id="ARBA00022801"/>
    </source>
</evidence>
<keyword evidence="6" id="KW-1185">Reference proteome</keyword>
<dbReference type="PANTHER" id="PTHR45648">
    <property type="entry name" value="GDSL LIPASE/ACYLHYDROLASE FAMILY PROTEIN (AFU_ORTHOLOGUE AFUA_4G14700)"/>
    <property type="match status" value="1"/>
</dbReference>
<dbReference type="Proteomes" id="UP001341281">
    <property type="component" value="Chromosome 06"/>
</dbReference>
<evidence type="ECO:0000313" key="5">
    <source>
        <dbReference type="EMBL" id="WVZ78442.1"/>
    </source>
</evidence>
<dbReference type="InterPro" id="IPR051058">
    <property type="entry name" value="GDSL_Est/Lipase"/>
</dbReference>
<evidence type="ECO:0000313" key="6">
    <source>
        <dbReference type="Proteomes" id="UP001341281"/>
    </source>
</evidence>
<keyword evidence="2" id="KW-0378">Hydrolase</keyword>
<sequence>MTMMEVLVLLLCLVISSIQTAAPVAAAVGLRPPAMYVLGDSLLDVGNNNYLTGADVPRANKPYYGVDFPGGKPTGRFSNGYNTADYIAKSMGFASSPPPYLSLLADNSSSSSRIHAHQLVLAALTNGVSYASADAGILDSTNAGKCIPLSTQLRYFNATRAEMVAAVGSVAVSALLSKSIFLIGVGSNDMFVFAAAEQQSDAAALYASLISNYSATITQLHSMGARKFAVINVGEVGCVPTVRVLDAAGQCADGLNRLAADFDDALRQLLVDLAARLPGLVYSLADSFALSRDTFADPQAAGYTDIAAACCGSGRLLAEADCLPNSTLCANRDDHVFWDRYHPAQRACLLTAQAFYNGPAHSLIILVLMIVSAAAVVAVDQQQSKTVSRRRQVPAMYVFGDSTLDVGNNNHLEGKGVPRANKPYYGIDLPGAAAGNPIPTGRFSNGYNVADFVAKNLGFDKSPLAYLVLKARDYLIPSAITRGVSYASAGAGILDSTNAGDNIPLSQQVRLFASTKAEMEAKVGPAAVTHLLSRSFFLLGVGSNDFFAFATAQAAKKTAATQSDVAAFYAGLVSNYSAAITDLYELGARKFGIINVGPVGCVPRVRVLNATGGCADALNQLAAGFDAALRSLLAGGLAPGLSYSIADSYAFTTRTDPRAVGFVDAVSACCGGGRLGAQADCLPGAALCADRDRYLFWDRVHPSQRAAMLSAQAYYDGSPQEMGYELGLKVLVLSLAVVAVAGIRPSKLQQVPAMFVLGDSTLDVGNNNYLPGKDVPRANKPFYGVDLPGSGKPTGRFSNGYNTADFVAKTLGFDKSPLAYLQLKAHNNLIPSAITRGVSYASAGAGILDSTNAVDNIIPLSQQVRLFASTKTEMEAKLGPGAVSHLLSKSFFLLGVGSNDFFAFATAQAQQNRTATQSDVTAFYSSLLSNYSATITELYTLGARKFGVINVGPVGCVPSVRVLNATGACADAMNQLAVGFDGALGSLLAGLAPKLPGLAFSLADSSALTQATLADPLALGFVSTDSACCGSGRLGAQGDCTPAAALCPDRDAYLFWDSVHPSQRAAFLSVLRRPGPVHHAHQLQAARQHLMVLVGGGNDDVARQTAVPALFVFGDSLLDVGNNNYLAGADVPRANAPYYGVDFPGGKPTGRFSNGYNVADFVAMAMGFKRSPPAYLSLTRRSSRLVAKGIGGVNYASGGAGILDSTLAGMTIPLSKQVRNLGATRAEMVATLGAAAANDLLSKSLFLIAIGTNDMAAFSSVTSQQPQQSDVAAFYSSLVSNYSATITELYAMGARKLGVINVGQLGCAPLERAQSPTGACADAIDALVAGFDAELRSLLARLGLPGLAYSLGDLYSLMQATIADPSAAGLDNVDRACCGGGRLAAQITACLPNSTLCADRGRYLFWDYGHPTQRAAQLVAAAFYDGPAQFTAPVNFKHLLPAPVAATGSVDRAATTTKNKVVPATAAMLLYVFGDSTVDVGNNNYLPGDFPRANMPYYGVDFPGARPTGRWSNGYNIADFVARRMGFKRSPPAYLSLTPRSSRQVVKGVRGVNYASAGAGILDSTHAGRYIPVSEQVRYFGATRGEMVASGLGACAANERLSTSSLFLISIGSNDIAATFQTTTNNNRSVDVAALYASLISNYTAAITELYGMGARKFGIVNVGLIGCTPSARVLSPAGACAAAVNAVAAGFNDALRSQLAGLSSRLHGLTYSIGDLLGLMQATILANPRAPPGLGLWNVDSACCGGPQALLFLGRGPSHPEGRSAHRVGLLRRPGPVYHARQLEATALAPVGHAARQPCVVMPRALLRKNFIYVRM</sequence>
<evidence type="ECO:0000256" key="3">
    <source>
        <dbReference type="ARBA" id="ARBA00022963"/>
    </source>
</evidence>
<name>A0AAQ3TUQ6_PASNO</name>
<dbReference type="PANTHER" id="PTHR45648:SF46">
    <property type="entry name" value="OS06G0725100 PROTEIN"/>
    <property type="match status" value="1"/>
</dbReference>
<dbReference type="GO" id="GO:0016788">
    <property type="term" value="F:hydrolase activity, acting on ester bonds"/>
    <property type="evidence" value="ECO:0007669"/>
    <property type="project" value="InterPro"/>
</dbReference>
<gene>
    <name evidence="5" type="ORF">U9M48_026150</name>
</gene>
<dbReference type="CDD" id="cd01837">
    <property type="entry name" value="SGNH_plant_lipase_like"/>
    <property type="match status" value="5"/>
</dbReference>
<comment type="similarity">
    <text evidence="1">Belongs to the 'GDSL' lipolytic enzyme family.</text>
</comment>
<dbReference type="SUPFAM" id="SSF52266">
    <property type="entry name" value="SGNH hydrolase"/>
    <property type="match status" value="1"/>
</dbReference>
<dbReference type="Pfam" id="PF00657">
    <property type="entry name" value="Lipase_GDSL"/>
    <property type="match status" value="5"/>
</dbReference>
<dbReference type="FunFam" id="3.40.50.1110:FF:000003">
    <property type="entry name" value="GDSL esterase/lipase APG"/>
    <property type="match status" value="5"/>
</dbReference>
<evidence type="ECO:0000256" key="1">
    <source>
        <dbReference type="ARBA" id="ARBA00008668"/>
    </source>
</evidence>
<organism evidence="5 6">
    <name type="scientific">Paspalum notatum var. saurae</name>
    <dbReference type="NCBI Taxonomy" id="547442"/>
    <lineage>
        <taxon>Eukaryota</taxon>
        <taxon>Viridiplantae</taxon>
        <taxon>Streptophyta</taxon>
        <taxon>Embryophyta</taxon>
        <taxon>Tracheophyta</taxon>
        <taxon>Spermatophyta</taxon>
        <taxon>Magnoliopsida</taxon>
        <taxon>Liliopsida</taxon>
        <taxon>Poales</taxon>
        <taxon>Poaceae</taxon>
        <taxon>PACMAD clade</taxon>
        <taxon>Panicoideae</taxon>
        <taxon>Andropogonodae</taxon>
        <taxon>Paspaleae</taxon>
        <taxon>Paspalinae</taxon>
        <taxon>Paspalum</taxon>
    </lineage>
</organism>
<evidence type="ECO:0000256" key="4">
    <source>
        <dbReference type="SAM" id="SignalP"/>
    </source>
</evidence>
<dbReference type="GO" id="GO:0016042">
    <property type="term" value="P:lipid catabolic process"/>
    <property type="evidence" value="ECO:0007669"/>
    <property type="project" value="UniProtKB-KW"/>
</dbReference>
<dbReference type="InterPro" id="IPR036514">
    <property type="entry name" value="SGNH_hydro_sf"/>
</dbReference>
<evidence type="ECO:0008006" key="7">
    <source>
        <dbReference type="Google" id="ProtNLM"/>
    </source>
</evidence>
<reference evidence="5 6" key="1">
    <citation type="submission" date="2024-02" db="EMBL/GenBank/DDBJ databases">
        <title>High-quality chromosome-scale genome assembly of Pensacola bahiagrass (Paspalum notatum Flugge var. saurae).</title>
        <authorList>
            <person name="Vega J.M."/>
            <person name="Podio M."/>
            <person name="Orjuela J."/>
            <person name="Siena L.A."/>
            <person name="Pessino S.C."/>
            <person name="Combes M.C."/>
            <person name="Mariac C."/>
            <person name="Albertini E."/>
            <person name="Pupilli F."/>
            <person name="Ortiz J.P.A."/>
            <person name="Leblanc O."/>
        </authorList>
    </citation>
    <scope>NUCLEOTIDE SEQUENCE [LARGE SCALE GENOMIC DNA]</scope>
    <source>
        <strain evidence="5">R1</strain>
        <tissue evidence="5">Leaf</tissue>
    </source>
</reference>
<feature type="chain" id="PRO_5042845368" description="GDSL esterase/lipase" evidence="4">
    <location>
        <begin position="21"/>
        <end position="1817"/>
    </location>
</feature>
<dbReference type="InterPro" id="IPR001087">
    <property type="entry name" value="GDSL"/>
</dbReference>
<keyword evidence="3" id="KW-0442">Lipid degradation</keyword>
<feature type="signal peptide" evidence="4">
    <location>
        <begin position="1"/>
        <end position="20"/>
    </location>
</feature>
<dbReference type="EMBL" id="CP144750">
    <property type="protein sequence ID" value="WVZ78442.1"/>
    <property type="molecule type" value="Genomic_DNA"/>
</dbReference>
<dbReference type="Gene3D" id="3.40.50.1110">
    <property type="entry name" value="SGNH hydrolase"/>
    <property type="match status" value="5"/>
</dbReference>
<dbReference type="InterPro" id="IPR035669">
    <property type="entry name" value="SGNH_plant_lipase-like"/>
</dbReference>
<keyword evidence="3" id="KW-0443">Lipid metabolism</keyword>